<keyword evidence="2" id="KW-0131">Cell cycle</keyword>
<proteinExistence type="predicted"/>
<keyword evidence="3" id="KW-1185">Reference proteome</keyword>
<dbReference type="GO" id="GO:0051301">
    <property type="term" value="P:cell division"/>
    <property type="evidence" value="ECO:0007669"/>
    <property type="project" value="UniProtKB-KW"/>
</dbReference>
<gene>
    <name evidence="2" type="primary">ftsQ</name>
    <name evidence="2" type="ORF">Pan189_42410</name>
</gene>
<evidence type="ECO:0000313" key="2">
    <source>
        <dbReference type="EMBL" id="QDT39829.1"/>
    </source>
</evidence>
<accession>A0A517R7G7</accession>
<dbReference type="Proteomes" id="UP000317318">
    <property type="component" value="Chromosome"/>
</dbReference>
<dbReference type="AlphaFoldDB" id="A0A517R7G7"/>
<reference evidence="2 3" key="1">
    <citation type="submission" date="2019-02" db="EMBL/GenBank/DDBJ databases">
        <title>Deep-cultivation of Planctomycetes and their phenomic and genomic characterization uncovers novel biology.</title>
        <authorList>
            <person name="Wiegand S."/>
            <person name="Jogler M."/>
            <person name="Boedeker C."/>
            <person name="Pinto D."/>
            <person name="Vollmers J."/>
            <person name="Rivas-Marin E."/>
            <person name="Kohn T."/>
            <person name="Peeters S.H."/>
            <person name="Heuer A."/>
            <person name="Rast P."/>
            <person name="Oberbeckmann S."/>
            <person name="Bunk B."/>
            <person name="Jeske O."/>
            <person name="Meyerdierks A."/>
            <person name="Storesund J.E."/>
            <person name="Kallscheuer N."/>
            <person name="Luecker S."/>
            <person name="Lage O.M."/>
            <person name="Pohl T."/>
            <person name="Merkel B.J."/>
            <person name="Hornburger P."/>
            <person name="Mueller R.-W."/>
            <person name="Bruemmer F."/>
            <person name="Labrenz M."/>
            <person name="Spormann A.M."/>
            <person name="Op den Camp H."/>
            <person name="Overmann J."/>
            <person name="Amann R."/>
            <person name="Jetten M.S.M."/>
            <person name="Mascher T."/>
            <person name="Medema M.H."/>
            <person name="Devos D.P."/>
            <person name="Kaster A.-K."/>
            <person name="Ovreas L."/>
            <person name="Rohde M."/>
            <person name="Galperin M.Y."/>
            <person name="Jogler C."/>
        </authorList>
    </citation>
    <scope>NUCLEOTIDE SEQUENCE [LARGE SCALE GENOMIC DNA]</scope>
    <source>
        <strain evidence="2 3">Pan189</strain>
    </source>
</reference>
<evidence type="ECO:0000256" key="1">
    <source>
        <dbReference type="SAM" id="MobiDB-lite"/>
    </source>
</evidence>
<keyword evidence="2" id="KW-0132">Cell division</keyword>
<protein>
    <submittedName>
        <fullName evidence="2">Cell division protein FtsQ</fullName>
    </submittedName>
</protein>
<evidence type="ECO:0000313" key="3">
    <source>
        <dbReference type="Proteomes" id="UP000317318"/>
    </source>
</evidence>
<organism evidence="2 3">
    <name type="scientific">Stratiformator vulcanicus</name>
    <dbReference type="NCBI Taxonomy" id="2527980"/>
    <lineage>
        <taxon>Bacteria</taxon>
        <taxon>Pseudomonadati</taxon>
        <taxon>Planctomycetota</taxon>
        <taxon>Planctomycetia</taxon>
        <taxon>Planctomycetales</taxon>
        <taxon>Planctomycetaceae</taxon>
        <taxon>Stratiformator</taxon>
    </lineage>
</organism>
<feature type="region of interest" description="Disordered" evidence="1">
    <location>
        <begin position="22"/>
        <end position="42"/>
    </location>
</feature>
<dbReference type="KEGG" id="svp:Pan189_42410"/>
<dbReference type="EMBL" id="CP036268">
    <property type="protein sequence ID" value="QDT39829.1"/>
    <property type="molecule type" value="Genomic_DNA"/>
</dbReference>
<name>A0A517R7G7_9PLAN</name>
<feature type="compositionally biased region" description="Basic and acidic residues" evidence="1">
    <location>
        <begin position="26"/>
        <end position="39"/>
    </location>
</feature>
<sequence length="330" mass="36571">MDPAFRHGRCLATRTPILMAKVRKNQTSEKAESRDDEPPKPSLLAKARRRAIAFLFQPKRLALAAIAPAVLLLVPSLLAALPDIGDAPEYQLRGRDIQIAGDRPSLVPHDLLEQVVGTNALDESFSILDPTLAPRLSEAFERHPWISDVTRVTKDFPPRVEVFALFRRPIAMIDTGDGLFPVDANAVVLPTEDFDLAAARRFPLVKNVSSKPSEPAGVKWDDPAVLGAARIAEALTPVWDELGLTSIRAPRRLSEQDRLVDLHFELDTVGGSRILWGRAPGSGHPGELTIAQKIGRLKKYLSDFGKFDKPAGPYEIDIRHWQEMTRRSIE</sequence>